<organism evidence="2 3">
    <name type="scientific">Mycena maculata</name>
    <dbReference type="NCBI Taxonomy" id="230809"/>
    <lineage>
        <taxon>Eukaryota</taxon>
        <taxon>Fungi</taxon>
        <taxon>Dikarya</taxon>
        <taxon>Basidiomycota</taxon>
        <taxon>Agaricomycotina</taxon>
        <taxon>Agaricomycetes</taxon>
        <taxon>Agaricomycetidae</taxon>
        <taxon>Agaricales</taxon>
        <taxon>Marasmiineae</taxon>
        <taxon>Mycenaceae</taxon>
        <taxon>Mycena</taxon>
    </lineage>
</organism>
<protein>
    <submittedName>
        <fullName evidence="2">Uncharacterized protein</fullName>
    </submittedName>
</protein>
<feature type="compositionally biased region" description="Basic residues" evidence="1">
    <location>
        <begin position="103"/>
        <end position="113"/>
    </location>
</feature>
<proteinExistence type="predicted"/>
<feature type="region of interest" description="Disordered" evidence="1">
    <location>
        <begin position="39"/>
        <end position="113"/>
    </location>
</feature>
<sequence length="113" mass="12552">MGSTFGALDLTDEKPRLRRVWYLRDEDEDEAVWCVWGERPSQPIGTSRGCKEGQLGKGGLEMERAGTADPSTQGQPRVGRKRPGATQRSEAQRAEGSCEGREKRARGPQHRAE</sequence>
<evidence type="ECO:0000313" key="2">
    <source>
        <dbReference type="EMBL" id="KAJ7751326.1"/>
    </source>
</evidence>
<evidence type="ECO:0000256" key="1">
    <source>
        <dbReference type="SAM" id="MobiDB-lite"/>
    </source>
</evidence>
<dbReference type="AlphaFoldDB" id="A0AAD7IVF3"/>
<evidence type="ECO:0000313" key="3">
    <source>
        <dbReference type="Proteomes" id="UP001215280"/>
    </source>
</evidence>
<gene>
    <name evidence="2" type="ORF">DFH07DRAFT_774923</name>
</gene>
<comment type="caution">
    <text evidence="2">The sequence shown here is derived from an EMBL/GenBank/DDBJ whole genome shotgun (WGS) entry which is preliminary data.</text>
</comment>
<reference evidence="2" key="1">
    <citation type="submission" date="2023-03" db="EMBL/GenBank/DDBJ databases">
        <title>Massive genome expansion in bonnet fungi (Mycena s.s.) driven by repeated elements and novel gene families across ecological guilds.</title>
        <authorList>
            <consortium name="Lawrence Berkeley National Laboratory"/>
            <person name="Harder C.B."/>
            <person name="Miyauchi S."/>
            <person name="Viragh M."/>
            <person name="Kuo A."/>
            <person name="Thoen E."/>
            <person name="Andreopoulos B."/>
            <person name="Lu D."/>
            <person name="Skrede I."/>
            <person name="Drula E."/>
            <person name="Henrissat B."/>
            <person name="Morin E."/>
            <person name="Kohler A."/>
            <person name="Barry K."/>
            <person name="LaButti K."/>
            <person name="Morin E."/>
            <person name="Salamov A."/>
            <person name="Lipzen A."/>
            <person name="Mereny Z."/>
            <person name="Hegedus B."/>
            <person name="Baldrian P."/>
            <person name="Stursova M."/>
            <person name="Weitz H."/>
            <person name="Taylor A."/>
            <person name="Grigoriev I.V."/>
            <person name="Nagy L.G."/>
            <person name="Martin F."/>
            <person name="Kauserud H."/>
        </authorList>
    </citation>
    <scope>NUCLEOTIDE SEQUENCE</scope>
    <source>
        <strain evidence="2">CBHHK188m</strain>
    </source>
</reference>
<name>A0AAD7IVF3_9AGAR</name>
<feature type="compositionally biased region" description="Basic and acidic residues" evidence="1">
    <location>
        <begin position="90"/>
        <end position="102"/>
    </location>
</feature>
<dbReference type="EMBL" id="JARJLG010000079">
    <property type="protein sequence ID" value="KAJ7751326.1"/>
    <property type="molecule type" value="Genomic_DNA"/>
</dbReference>
<keyword evidence="3" id="KW-1185">Reference proteome</keyword>
<accession>A0AAD7IVF3</accession>
<dbReference type="Proteomes" id="UP001215280">
    <property type="component" value="Unassembled WGS sequence"/>
</dbReference>